<feature type="region of interest" description="Disordered" evidence="1">
    <location>
        <begin position="110"/>
        <end position="172"/>
    </location>
</feature>
<evidence type="ECO:0000313" key="3">
    <source>
        <dbReference type="EMBL" id="BAX25056.1"/>
    </source>
</evidence>
<evidence type="ECO:0000256" key="1">
    <source>
        <dbReference type="SAM" id="MobiDB-lite"/>
    </source>
</evidence>
<gene>
    <name evidence="2" type="primary">OA_BBa0050L12.21</name>
    <name evidence="3" type="synonym">OA_BBa0065J20.1</name>
</gene>
<reference evidence="2" key="1">
    <citation type="submission" date="2009-05" db="EMBL/GenBank/DDBJ databases">
        <title>Oryza sativa Japonica Group genomic DNA, chromosome 6, BAC clone:KMK0024M20, cultivar:Khau Mac Kho.</title>
        <authorList>
            <person name="Matsumoto T."/>
            <person name="Wu J."/>
            <person name="Kanamori H."/>
        </authorList>
    </citation>
    <scope>NUCLEOTIDE SEQUENCE</scope>
    <source>
        <strain evidence="2">IRGC 105143</strain>
    </source>
</reference>
<dbReference type="EMBL" id="AP011470">
    <property type="protein sequence ID" value="BAX25048.1"/>
    <property type="molecule type" value="Genomic_DNA"/>
</dbReference>
<organism evidence="2">
    <name type="scientific">Oryza alta</name>
    <dbReference type="NCBI Taxonomy" id="52545"/>
    <lineage>
        <taxon>Eukaryota</taxon>
        <taxon>Viridiplantae</taxon>
        <taxon>Streptophyta</taxon>
        <taxon>Embryophyta</taxon>
        <taxon>Tracheophyta</taxon>
        <taxon>Spermatophyta</taxon>
        <taxon>Magnoliopsida</taxon>
        <taxon>Liliopsida</taxon>
        <taxon>Poales</taxon>
        <taxon>Poaceae</taxon>
        <taxon>BOP clade</taxon>
        <taxon>Oryzoideae</taxon>
        <taxon>Oryzeae</taxon>
        <taxon>Oryzinae</taxon>
        <taxon>Oryza</taxon>
    </lineage>
</organism>
<sequence>MPGRLPSVPGLSRHCLGAPTPQDPLASSRQPALAPQRRPRARAEPHRPARGSNCPGDLAHDDITKKSINLPKFVSPLTKNQEILEYLVQGRREYYSHGFHEKLGIGRLLTPKFGQPRSRHRPKPQDSRESDNIIPKCAEAPDEGTLKPRRKKSPKSQDDVSPDKGQTPDDESLSRVHLGFVFAHRTCTGVKQTSQAFVLNIDFWHTVSSETEIYVNNAQMLTSRPHSLSIFRVHFDLATCVGEVKQLHGPSAFDLMKLTHGVTCTREHTTNPYIPIDAMEEARRLSWIPELSNAYVAGPQGGHVNPRDYPGAMRATTWLAM</sequence>
<proteinExistence type="predicted"/>
<evidence type="ECO:0000313" key="2">
    <source>
        <dbReference type="EMBL" id="BAX25048.1"/>
    </source>
</evidence>
<name>A0A1V1H208_9ORYZ</name>
<accession>A0A1V1H208</accession>
<dbReference type="EMBL" id="AP011471">
    <property type="protein sequence ID" value="BAX25056.1"/>
    <property type="molecule type" value="Genomic_DNA"/>
</dbReference>
<protein>
    <submittedName>
        <fullName evidence="2">Uncharacterized protein</fullName>
    </submittedName>
</protein>
<feature type="region of interest" description="Disordered" evidence="1">
    <location>
        <begin position="1"/>
        <end position="62"/>
    </location>
</feature>
<dbReference type="AlphaFoldDB" id="A0A1V1H208"/>